<feature type="compositionally biased region" description="Low complexity" evidence="1">
    <location>
        <begin position="321"/>
        <end position="335"/>
    </location>
</feature>
<feature type="transmembrane region" description="Helical" evidence="2">
    <location>
        <begin position="58"/>
        <end position="82"/>
    </location>
</feature>
<reference evidence="3" key="1">
    <citation type="journal article" date="2020" name="Fungal Divers.">
        <title>Resolving the Mortierellaceae phylogeny through synthesis of multi-gene phylogenetics and phylogenomics.</title>
        <authorList>
            <person name="Vandepol N."/>
            <person name="Liber J."/>
            <person name="Desiro A."/>
            <person name="Na H."/>
            <person name="Kennedy M."/>
            <person name="Barry K."/>
            <person name="Grigoriev I.V."/>
            <person name="Miller A.N."/>
            <person name="O'Donnell K."/>
            <person name="Stajich J.E."/>
            <person name="Bonito G."/>
        </authorList>
    </citation>
    <scope>NUCLEOTIDE SEQUENCE</scope>
    <source>
        <strain evidence="3">MES-2147</strain>
    </source>
</reference>
<feature type="region of interest" description="Disordered" evidence="1">
    <location>
        <begin position="446"/>
        <end position="482"/>
    </location>
</feature>
<dbReference type="AlphaFoldDB" id="A0A9P6SLZ3"/>
<name>A0A9P6SLZ3_9FUNG</name>
<feature type="region of interest" description="Disordered" evidence="1">
    <location>
        <begin position="25"/>
        <end position="51"/>
    </location>
</feature>
<evidence type="ECO:0000313" key="3">
    <source>
        <dbReference type="EMBL" id="KAF9980465.1"/>
    </source>
</evidence>
<evidence type="ECO:0000313" key="4">
    <source>
        <dbReference type="Proteomes" id="UP000749646"/>
    </source>
</evidence>
<protein>
    <submittedName>
        <fullName evidence="3">Uncharacterized protein</fullName>
    </submittedName>
</protein>
<accession>A0A9P6SLZ3</accession>
<gene>
    <name evidence="3" type="ORF">BGZ65_005074</name>
</gene>
<feature type="compositionally biased region" description="Low complexity" evidence="1">
    <location>
        <begin position="464"/>
        <end position="475"/>
    </location>
</feature>
<evidence type="ECO:0000256" key="2">
    <source>
        <dbReference type="SAM" id="Phobius"/>
    </source>
</evidence>
<evidence type="ECO:0000256" key="1">
    <source>
        <dbReference type="SAM" id="MobiDB-lite"/>
    </source>
</evidence>
<keyword evidence="2" id="KW-0812">Transmembrane</keyword>
<comment type="caution">
    <text evidence="3">The sequence shown here is derived from an EMBL/GenBank/DDBJ whole genome shotgun (WGS) entry which is preliminary data.</text>
</comment>
<keyword evidence="2" id="KW-1133">Transmembrane helix</keyword>
<keyword evidence="2" id="KW-0472">Membrane</keyword>
<dbReference type="Proteomes" id="UP000749646">
    <property type="component" value="Unassembled WGS sequence"/>
</dbReference>
<keyword evidence="4" id="KW-1185">Reference proteome</keyword>
<feature type="compositionally biased region" description="Polar residues" evidence="1">
    <location>
        <begin position="336"/>
        <end position="349"/>
    </location>
</feature>
<feature type="region of interest" description="Disordered" evidence="1">
    <location>
        <begin position="364"/>
        <end position="383"/>
    </location>
</feature>
<dbReference type="OrthoDB" id="2441670at2759"/>
<organism evidence="3 4">
    <name type="scientific">Modicella reniformis</name>
    <dbReference type="NCBI Taxonomy" id="1440133"/>
    <lineage>
        <taxon>Eukaryota</taxon>
        <taxon>Fungi</taxon>
        <taxon>Fungi incertae sedis</taxon>
        <taxon>Mucoromycota</taxon>
        <taxon>Mortierellomycotina</taxon>
        <taxon>Mortierellomycetes</taxon>
        <taxon>Mortierellales</taxon>
        <taxon>Mortierellaceae</taxon>
        <taxon>Modicella</taxon>
    </lineage>
</organism>
<sequence>MITITTVIPKTTSISGRGTTVFVTETTSTPSPTIIQDPTQEPPPGTHIDSNNEEGLKVWQTILIVAACLVVAMAIAAVFVVGRIKKRRQRLRQRESMNFMISGDGFASTAPGNANMGGGGGGGACESVQGSEFADSIEKSNRALIGQSMYGHAMDGRQKRLSSWFQRFKRPWSTVRNSQYYNNGSPGGLWLIEDSRENPSYEESITAAAALYPVSYQNDPASFTPPNSGMVQQYHQQYQQQQQQQQHHHPQYLPYFGTSTGLEEVFTASAMEPHVPQMIEDHYPNHMQQEDIISYTTGATMSPSFVGDNGEGGSNTRHRIPLSTTSISSPITSASWTRPSSGVDSASSPNMLRLSVSTDYVDGHGYGNFSPSQSTGRQTNQDQDSLAFTSHGESHDWTRTVVGESNDDTGNNNDGATFEDHQPVVRTAMMAVDPDQLESNAIFEHIRKDPQTLVDAPSENAENSSRSEQSTGSSSRTKQGSK</sequence>
<proteinExistence type="predicted"/>
<feature type="compositionally biased region" description="Polar residues" evidence="1">
    <location>
        <begin position="369"/>
        <end position="383"/>
    </location>
</feature>
<dbReference type="EMBL" id="JAAAHW010003841">
    <property type="protein sequence ID" value="KAF9980465.1"/>
    <property type="molecule type" value="Genomic_DNA"/>
</dbReference>
<feature type="region of interest" description="Disordered" evidence="1">
    <location>
        <begin position="299"/>
        <end position="349"/>
    </location>
</feature>
<feature type="region of interest" description="Disordered" evidence="1">
    <location>
        <begin position="388"/>
        <end position="422"/>
    </location>
</feature>